<dbReference type="EMBL" id="JAEHHL010000002">
    <property type="protein sequence ID" value="MBK0398878.1"/>
    <property type="molecule type" value="Genomic_DNA"/>
</dbReference>
<dbReference type="PROSITE" id="PS00080">
    <property type="entry name" value="MULTICOPPER_OXIDASE2"/>
    <property type="match status" value="1"/>
</dbReference>
<dbReference type="InterPro" id="IPR045087">
    <property type="entry name" value="Cu-oxidase_fam"/>
</dbReference>
<dbReference type="PROSITE" id="PS51318">
    <property type="entry name" value="TAT"/>
    <property type="match status" value="1"/>
</dbReference>
<dbReference type="InterPro" id="IPR002355">
    <property type="entry name" value="Cu_oxidase_Cu_BS"/>
</dbReference>
<reference evidence="6" key="1">
    <citation type="submission" date="2020-12" db="EMBL/GenBank/DDBJ databases">
        <title>Bacterial taxonomy.</title>
        <authorList>
            <person name="Pan X."/>
        </authorList>
    </citation>
    <scope>NUCLEOTIDE SEQUENCE</scope>
    <source>
        <strain evidence="6">M0105</strain>
    </source>
</reference>
<dbReference type="RefSeq" id="WP_200608574.1">
    <property type="nucleotide sequence ID" value="NZ_JAEHHL010000002.1"/>
</dbReference>
<evidence type="ECO:0000259" key="4">
    <source>
        <dbReference type="Pfam" id="PF07731"/>
    </source>
</evidence>
<gene>
    <name evidence="6" type="ORF">H0I76_06735</name>
</gene>
<feature type="domain" description="Plastocyanin-like" evidence="3">
    <location>
        <begin position="189"/>
        <end position="274"/>
    </location>
</feature>
<dbReference type="InterPro" id="IPR001117">
    <property type="entry name" value="Cu-oxidase_2nd"/>
</dbReference>
<evidence type="ECO:0000313" key="7">
    <source>
        <dbReference type="Proteomes" id="UP000655420"/>
    </source>
</evidence>
<keyword evidence="1" id="KW-0479">Metal-binding</keyword>
<dbReference type="Gene3D" id="2.60.40.420">
    <property type="entry name" value="Cupredoxins - blue copper proteins"/>
    <property type="match status" value="3"/>
</dbReference>
<organism evidence="6 7">
    <name type="scientific">Thermohalobaculum xanthum</name>
    <dbReference type="NCBI Taxonomy" id="2753746"/>
    <lineage>
        <taxon>Bacteria</taxon>
        <taxon>Pseudomonadati</taxon>
        <taxon>Pseudomonadota</taxon>
        <taxon>Alphaproteobacteria</taxon>
        <taxon>Rhodobacterales</taxon>
        <taxon>Paracoccaceae</taxon>
        <taxon>Thermohalobaculum</taxon>
    </lineage>
</organism>
<evidence type="ECO:0000259" key="3">
    <source>
        <dbReference type="Pfam" id="PF00394"/>
    </source>
</evidence>
<sequence length="463" mass="49523">MPIGRRAFLAGLGAGATAQLWPACGALASPGAITLTAAPGTAQIAPRDMNPTGVWHYDGQTPGPVLRVPQGARVRALLRNALPDPTTIHWHGIRIANAMDGVPGMTQAPVEPGGEFLYDFVVPDAGTYWYHPHRQSWEQQARGLAGALIVEEPAPPPVDRDLPVLLQDWRLGPDGAFDEASLGSMHDFSHAGRLGNWTTVNGDGDATWPVRRNERLRLRLINAATARVYTLALKGLDGWVVAHDGMPVPPSPVPDRLTLAPAQRTDLIVDVSAAEGTEAVLAVIDRQGAYAAVLMPVDGLARPGPEPAPAPIARNPAPMPGALDGAAQVELKMEGGAMSGLASARMSGREMGIRELVEHGMAWAMNGVAGMPDAPLLTLERGRTARIRLVNYTGWPHAMHLHGHHFQVVHDGRPDGPLRDTLLIQPRETGEIAFVADNPGDWMLHCHMAEHMASGMMSWVRVA</sequence>
<dbReference type="Pfam" id="PF07731">
    <property type="entry name" value="Cu-oxidase_2"/>
    <property type="match status" value="1"/>
</dbReference>
<protein>
    <submittedName>
        <fullName evidence="6">Multicopper oxidase family protein</fullName>
    </submittedName>
</protein>
<evidence type="ECO:0000256" key="2">
    <source>
        <dbReference type="ARBA" id="ARBA00023002"/>
    </source>
</evidence>
<dbReference type="AlphaFoldDB" id="A0A8J7SCW4"/>
<keyword evidence="2" id="KW-0560">Oxidoreductase</keyword>
<feature type="domain" description="Plastocyanin-like" evidence="5">
    <location>
        <begin position="43"/>
        <end position="153"/>
    </location>
</feature>
<accession>A0A8J7SCW4</accession>
<evidence type="ECO:0000313" key="6">
    <source>
        <dbReference type="EMBL" id="MBK0398878.1"/>
    </source>
</evidence>
<dbReference type="InterPro" id="IPR011707">
    <property type="entry name" value="Cu-oxidase-like_N"/>
</dbReference>
<dbReference type="CDD" id="cd13861">
    <property type="entry name" value="CuRO_1_CumA_like"/>
    <property type="match status" value="1"/>
</dbReference>
<dbReference type="InterPro" id="IPR008972">
    <property type="entry name" value="Cupredoxin"/>
</dbReference>
<proteinExistence type="predicted"/>
<dbReference type="InterPro" id="IPR006311">
    <property type="entry name" value="TAT_signal"/>
</dbReference>
<dbReference type="PANTHER" id="PTHR11709">
    <property type="entry name" value="MULTI-COPPER OXIDASE"/>
    <property type="match status" value="1"/>
</dbReference>
<keyword evidence="7" id="KW-1185">Reference proteome</keyword>
<dbReference type="Proteomes" id="UP000655420">
    <property type="component" value="Unassembled WGS sequence"/>
</dbReference>
<dbReference type="InterPro" id="IPR011706">
    <property type="entry name" value="Cu-oxidase_C"/>
</dbReference>
<comment type="caution">
    <text evidence="6">The sequence shown here is derived from an EMBL/GenBank/DDBJ whole genome shotgun (WGS) entry which is preliminary data.</text>
</comment>
<evidence type="ECO:0000259" key="5">
    <source>
        <dbReference type="Pfam" id="PF07732"/>
    </source>
</evidence>
<name>A0A8J7SCW4_9RHOB</name>
<dbReference type="GO" id="GO:0016491">
    <property type="term" value="F:oxidoreductase activity"/>
    <property type="evidence" value="ECO:0007669"/>
    <property type="project" value="UniProtKB-KW"/>
</dbReference>
<dbReference type="Pfam" id="PF00394">
    <property type="entry name" value="Cu-oxidase"/>
    <property type="match status" value="1"/>
</dbReference>
<dbReference type="GO" id="GO:0005507">
    <property type="term" value="F:copper ion binding"/>
    <property type="evidence" value="ECO:0007669"/>
    <property type="project" value="InterPro"/>
</dbReference>
<feature type="domain" description="Plastocyanin-like" evidence="4">
    <location>
        <begin position="361"/>
        <end position="462"/>
    </location>
</feature>
<evidence type="ECO:0000256" key="1">
    <source>
        <dbReference type="ARBA" id="ARBA00022723"/>
    </source>
</evidence>
<dbReference type="SUPFAM" id="SSF49503">
    <property type="entry name" value="Cupredoxins"/>
    <property type="match status" value="3"/>
</dbReference>
<dbReference type="Pfam" id="PF07732">
    <property type="entry name" value="Cu-oxidase_3"/>
    <property type="match status" value="1"/>
</dbReference>